<name>A0A8S3QE13_MYTED</name>
<evidence type="ECO:0000313" key="1">
    <source>
        <dbReference type="EMBL" id="CAG2192799.1"/>
    </source>
</evidence>
<keyword evidence="2" id="KW-1185">Reference proteome</keyword>
<comment type="caution">
    <text evidence="1">The sequence shown here is derived from an EMBL/GenBank/DDBJ whole genome shotgun (WGS) entry which is preliminary data.</text>
</comment>
<dbReference type="EMBL" id="CAJPWZ010000447">
    <property type="protein sequence ID" value="CAG2192799.1"/>
    <property type="molecule type" value="Genomic_DNA"/>
</dbReference>
<dbReference type="Proteomes" id="UP000683360">
    <property type="component" value="Unassembled WGS sequence"/>
</dbReference>
<evidence type="ECO:0000313" key="2">
    <source>
        <dbReference type="Proteomes" id="UP000683360"/>
    </source>
</evidence>
<reference evidence="1" key="1">
    <citation type="submission" date="2021-03" db="EMBL/GenBank/DDBJ databases">
        <authorList>
            <person name="Bekaert M."/>
        </authorList>
    </citation>
    <scope>NUCLEOTIDE SEQUENCE</scope>
</reference>
<dbReference type="SUPFAM" id="SSF54001">
    <property type="entry name" value="Cysteine proteinases"/>
    <property type="match status" value="1"/>
</dbReference>
<sequence length="247" mass="28145">MTSLKIYRLQILSIYNLKVFQCFLNNETRLFLQVNHPDNIHDACDLAKTVVCSQDALSDLLVNVSLDRYINKNIKSLVSKDQGKDDTCYAFVVATVIHLSINRILKEGDNPDFKTILHDIIERYGTKPASTLLVLKEVCPKYRLQCRHIEIEGALKAITEKRPVVATFGVTGDEHQMFCDFCNENPMGNLSKEDIDITTRDPMIKSSELSGHAVVLTSFNAESLRFMSSWSEKWEIMVSLESKMLMF</sequence>
<organism evidence="1 2">
    <name type="scientific">Mytilus edulis</name>
    <name type="common">Blue mussel</name>
    <dbReference type="NCBI Taxonomy" id="6550"/>
    <lineage>
        <taxon>Eukaryota</taxon>
        <taxon>Metazoa</taxon>
        <taxon>Spiralia</taxon>
        <taxon>Lophotrochozoa</taxon>
        <taxon>Mollusca</taxon>
        <taxon>Bivalvia</taxon>
        <taxon>Autobranchia</taxon>
        <taxon>Pteriomorphia</taxon>
        <taxon>Mytilida</taxon>
        <taxon>Mytiloidea</taxon>
        <taxon>Mytilidae</taxon>
        <taxon>Mytilinae</taxon>
        <taxon>Mytilus</taxon>
    </lineage>
</organism>
<dbReference type="OrthoDB" id="10051861at2759"/>
<dbReference type="InterPro" id="IPR038765">
    <property type="entry name" value="Papain-like_cys_pep_sf"/>
</dbReference>
<dbReference type="AlphaFoldDB" id="A0A8S3QE13"/>
<proteinExistence type="predicted"/>
<protein>
    <submittedName>
        <fullName evidence="1">Uncharacterized protein</fullName>
    </submittedName>
</protein>
<gene>
    <name evidence="1" type="ORF">MEDL_7944</name>
</gene>
<accession>A0A8S3QE13</accession>